<comment type="caution">
    <text evidence="2">The sequence shown here is derived from an EMBL/GenBank/DDBJ whole genome shotgun (WGS) entry which is preliminary data.</text>
</comment>
<feature type="region of interest" description="Disordered" evidence="1">
    <location>
        <begin position="85"/>
        <end position="106"/>
    </location>
</feature>
<reference evidence="2 3" key="1">
    <citation type="submission" date="2020-04" db="EMBL/GenBank/DDBJ databases">
        <title>Enterovirga sp. isolate from soil.</title>
        <authorList>
            <person name="Chea S."/>
            <person name="Kim D.-U."/>
        </authorList>
    </citation>
    <scope>NUCLEOTIDE SEQUENCE [LARGE SCALE GENOMIC DNA]</scope>
    <source>
        <strain evidence="2 3">DB1703</strain>
    </source>
</reference>
<sequence length="106" mass="11406">MRPNRKPLPPPRVRREPPTIEEAIVAAQGLTDDVQAQIEIAAGFMGVSEDEVRPLVARMNRLRGASPIAPAAVIAGKRTVVVERKPSRTPGARPLITLSPRTSRAG</sequence>
<organism evidence="2 3">
    <name type="scientific">Enterovirga aerilata</name>
    <dbReference type="NCBI Taxonomy" id="2730920"/>
    <lineage>
        <taxon>Bacteria</taxon>
        <taxon>Pseudomonadati</taxon>
        <taxon>Pseudomonadota</taxon>
        <taxon>Alphaproteobacteria</taxon>
        <taxon>Hyphomicrobiales</taxon>
        <taxon>Methylobacteriaceae</taxon>
        <taxon>Enterovirga</taxon>
    </lineage>
</organism>
<dbReference type="Proteomes" id="UP000564885">
    <property type="component" value="Unassembled WGS sequence"/>
</dbReference>
<name>A0A849I3E1_9HYPH</name>
<evidence type="ECO:0000313" key="3">
    <source>
        <dbReference type="Proteomes" id="UP000564885"/>
    </source>
</evidence>
<keyword evidence="3" id="KW-1185">Reference proteome</keyword>
<dbReference type="EMBL" id="JABEPP010000005">
    <property type="protein sequence ID" value="NNM74326.1"/>
    <property type="molecule type" value="Genomic_DNA"/>
</dbReference>
<proteinExistence type="predicted"/>
<protein>
    <submittedName>
        <fullName evidence="2">Uncharacterized protein</fullName>
    </submittedName>
</protein>
<evidence type="ECO:0000256" key="1">
    <source>
        <dbReference type="SAM" id="MobiDB-lite"/>
    </source>
</evidence>
<accession>A0A849I3E1</accession>
<evidence type="ECO:0000313" key="2">
    <source>
        <dbReference type="EMBL" id="NNM74326.1"/>
    </source>
</evidence>
<gene>
    <name evidence="2" type="ORF">HJG44_18365</name>
</gene>
<dbReference type="AlphaFoldDB" id="A0A849I3E1"/>